<evidence type="ECO:0000256" key="6">
    <source>
        <dbReference type="ARBA" id="ARBA00022432"/>
    </source>
</evidence>
<evidence type="ECO:0000256" key="10">
    <source>
        <dbReference type="ARBA" id="ARBA00049406"/>
    </source>
</evidence>
<evidence type="ECO:0000256" key="1">
    <source>
        <dbReference type="ARBA" id="ARBA00001933"/>
    </source>
</evidence>
<dbReference type="InterPro" id="IPR001926">
    <property type="entry name" value="TrpB-like_PALP"/>
</dbReference>
<evidence type="ECO:0000256" key="4">
    <source>
        <dbReference type="ARBA" id="ARBA00010869"/>
    </source>
</evidence>
<sequence>MNDSNPTLQKPWIETPLIESATLSKAAGCKVFLKLELLQPSGSFKSRGIGNLIRNALLDPENKDKELHFYSSSGGNAGLAAVIAARDLGCPCTVVVPHSTKPLMISKLRAAGATDVIQHGASWSEADTYLRQNFTEKKTDERDADAAGKKRSIYVPPFDHPDIWKGVATMIPEIAAQLPRRDTSTGYAFPDDVIVCSVGGGGLFNGVVEGLGNYLQAHPIPDLITGMTLRNVRVLAAETNGTDSLAHSLRSGNLQSLPAITSLATSLGALCVAPQTLENAQSPPTGVDVVSVVGSDAEAAQGVIRLADELRLQVELACGISVEIAAGTRLREAVPNLTPDTRVVVVVCGGSNITAEMIVEYQQRLQSGWE</sequence>
<evidence type="ECO:0000256" key="9">
    <source>
        <dbReference type="ARBA" id="ARBA00023239"/>
    </source>
</evidence>
<dbReference type="AlphaFoldDB" id="A0A5N6Z2W5"/>
<dbReference type="GO" id="GO:0006565">
    <property type="term" value="P:L-serine catabolic process"/>
    <property type="evidence" value="ECO:0007669"/>
    <property type="project" value="TreeGrafter"/>
</dbReference>
<comment type="pathway">
    <text evidence="3">Carbohydrate biosynthesis; gluconeogenesis.</text>
</comment>
<evidence type="ECO:0000256" key="8">
    <source>
        <dbReference type="ARBA" id="ARBA00022898"/>
    </source>
</evidence>
<dbReference type="FunFam" id="3.40.50.1100:FF:000040">
    <property type="entry name" value="L-serine dehydratase, putative"/>
    <property type="match status" value="1"/>
</dbReference>
<evidence type="ECO:0000313" key="12">
    <source>
        <dbReference type="EMBL" id="KAE8352012.1"/>
    </source>
</evidence>
<proteinExistence type="inferred from homology"/>
<evidence type="ECO:0000256" key="2">
    <source>
        <dbReference type="ARBA" id="ARBA00004496"/>
    </source>
</evidence>
<name>A0A5N6Z2W5_9EURO</name>
<keyword evidence="9" id="KW-0456">Lyase</keyword>
<evidence type="ECO:0000313" key="13">
    <source>
        <dbReference type="Proteomes" id="UP000327118"/>
    </source>
</evidence>
<dbReference type="GO" id="GO:0006094">
    <property type="term" value="P:gluconeogenesis"/>
    <property type="evidence" value="ECO:0007669"/>
    <property type="project" value="UniProtKB-KW"/>
</dbReference>
<accession>A0A5N6Z2W5</accession>
<dbReference type="GO" id="GO:0005737">
    <property type="term" value="C:cytoplasm"/>
    <property type="evidence" value="ECO:0007669"/>
    <property type="project" value="UniProtKB-SubCell"/>
</dbReference>
<comment type="subcellular location">
    <subcellularLocation>
        <location evidence="2">Cytoplasm</location>
    </subcellularLocation>
</comment>
<dbReference type="Proteomes" id="UP000327118">
    <property type="component" value="Unassembled WGS sequence"/>
</dbReference>
<comment type="similarity">
    <text evidence="4">Belongs to the serine/threonine dehydratase family.</text>
</comment>
<dbReference type="OrthoDB" id="7773036at2759"/>
<protein>
    <recommendedName>
        <fullName evidence="5">L-serine ammonia-lyase</fullName>
        <ecNumber evidence="5">4.3.1.17</ecNumber>
    </recommendedName>
</protein>
<dbReference type="Pfam" id="PF00291">
    <property type="entry name" value="PALP"/>
    <property type="match status" value="1"/>
</dbReference>
<dbReference type="InterPro" id="IPR050147">
    <property type="entry name" value="Ser/Thr_Dehydratase"/>
</dbReference>
<keyword evidence="7" id="KW-0963">Cytoplasm</keyword>
<keyword evidence="13" id="KW-1185">Reference proteome</keyword>
<organism evidence="12 13">
    <name type="scientific">Aspergillus coremiiformis</name>
    <dbReference type="NCBI Taxonomy" id="138285"/>
    <lineage>
        <taxon>Eukaryota</taxon>
        <taxon>Fungi</taxon>
        <taxon>Dikarya</taxon>
        <taxon>Ascomycota</taxon>
        <taxon>Pezizomycotina</taxon>
        <taxon>Eurotiomycetes</taxon>
        <taxon>Eurotiomycetidae</taxon>
        <taxon>Eurotiales</taxon>
        <taxon>Aspergillaceae</taxon>
        <taxon>Aspergillus</taxon>
        <taxon>Aspergillus subgen. Circumdati</taxon>
    </lineage>
</organism>
<evidence type="ECO:0000256" key="3">
    <source>
        <dbReference type="ARBA" id="ARBA00004742"/>
    </source>
</evidence>
<evidence type="ECO:0000259" key="11">
    <source>
        <dbReference type="Pfam" id="PF00291"/>
    </source>
</evidence>
<keyword evidence="6" id="KW-0312">Gluconeogenesis</keyword>
<dbReference type="GO" id="GO:0004794">
    <property type="term" value="F:threonine deaminase activity"/>
    <property type="evidence" value="ECO:0007669"/>
    <property type="project" value="TreeGrafter"/>
</dbReference>
<dbReference type="PANTHER" id="PTHR48078:SF2">
    <property type="entry name" value="CATABOLIC L-SERINE_THREONINE DEHYDRATASE"/>
    <property type="match status" value="1"/>
</dbReference>
<dbReference type="GO" id="GO:0030170">
    <property type="term" value="F:pyridoxal phosphate binding"/>
    <property type="evidence" value="ECO:0007669"/>
    <property type="project" value="InterPro"/>
</dbReference>
<gene>
    <name evidence="12" type="ORF">BDV28DRAFT_8644</name>
</gene>
<evidence type="ECO:0000256" key="7">
    <source>
        <dbReference type="ARBA" id="ARBA00022490"/>
    </source>
</evidence>
<dbReference type="PROSITE" id="PS00165">
    <property type="entry name" value="DEHYDRATASE_SER_THR"/>
    <property type="match status" value="1"/>
</dbReference>
<dbReference type="GO" id="GO:0006567">
    <property type="term" value="P:L-threonine catabolic process"/>
    <property type="evidence" value="ECO:0007669"/>
    <property type="project" value="TreeGrafter"/>
</dbReference>
<dbReference type="SUPFAM" id="SSF53686">
    <property type="entry name" value="Tryptophan synthase beta subunit-like PLP-dependent enzymes"/>
    <property type="match status" value="1"/>
</dbReference>
<dbReference type="EC" id="4.3.1.17" evidence="5"/>
<dbReference type="GO" id="GO:0003941">
    <property type="term" value="F:L-serine ammonia-lyase activity"/>
    <property type="evidence" value="ECO:0007669"/>
    <property type="project" value="UniProtKB-EC"/>
</dbReference>
<dbReference type="GO" id="GO:0009097">
    <property type="term" value="P:isoleucine biosynthetic process"/>
    <property type="evidence" value="ECO:0007669"/>
    <property type="project" value="TreeGrafter"/>
</dbReference>
<dbReference type="Gene3D" id="3.40.50.1100">
    <property type="match status" value="2"/>
</dbReference>
<comment type="cofactor">
    <cofactor evidence="1">
        <name>pyridoxal 5'-phosphate</name>
        <dbReference type="ChEBI" id="CHEBI:597326"/>
    </cofactor>
</comment>
<dbReference type="PANTHER" id="PTHR48078">
    <property type="entry name" value="THREONINE DEHYDRATASE, MITOCHONDRIAL-RELATED"/>
    <property type="match status" value="1"/>
</dbReference>
<feature type="domain" description="Tryptophan synthase beta chain-like PALP" evidence="11">
    <location>
        <begin position="13"/>
        <end position="349"/>
    </location>
</feature>
<dbReference type="InterPro" id="IPR036052">
    <property type="entry name" value="TrpB-like_PALP_sf"/>
</dbReference>
<dbReference type="EMBL" id="ML739145">
    <property type="protein sequence ID" value="KAE8352012.1"/>
    <property type="molecule type" value="Genomic_DNA"/>
</dbReference>
<dbReference type="InterPro" id="IPR000634">
    <property type="entry name" value="Ser/Thr_deHydtase_PyrdxlP-BS"/>
</dbReference>
<keyword evidence="8" id="KW-0663">Pyridoxal phosphate</keyword>
<evidence type="ECO:0000256" key="5">
    <source>
        <dbReference type="ARBA" id="ARBA00012093"/>
    </source>
</evidence>
<reference evidence="13" key="1">
    <citation type="submission" date="2019-04" db="EMBL/GenBank/DDBJ databases">
        <title>Friends and foes A comparative genomics studyof 23 Aspergillus species from section Flavi.</title>
        <authorList>
            <consortium name="DOE Joint Genome Institute"/>
            <person name="Kjaerbolling I."/>
            <person name="Vesth T."/>
            <person name="Frisvad J.C."/>
            <person name="Nybo J.L."/>
            <person name="Theobald S."/>
            <person name="Kildgaard S."/>
            <person name="Isbrandt T."/>
            <person name="Kuo A."/>
            <person name="Sato A."/>
            <person name="Lyhne E.K."/>
            <person name="Kogle M.E."/>
            <person name="Wiebenga A."/>
            <person name="Kun R.S."/>
            <person name="Lubbers R.J."/>
            <person name="Makela M.R."/>
            <person name="Barry K."/>
            <person name="Chovatia M."/>
            <person name="Clum A."/>
            <person name="Daum C."/>
            <person name="Haridas S."/>
            <person name="He G."/>
            <person name="LaButti K."/>
            <person name="Lipzen A."/>
            <person name="Mondo S."/>
            <person name="Riley R."/>
            <person name="Salamov A."/>
            <person name="Simmons B.A."/>
            <person name="Magnuson J.K."/>
            <person name="Henrissat B."/>
            <person name="Mortensen U.H."/>
            <person name="Larsen T.O."/>
            <person name="Devries R.P."/>
            <person name="Grigoriev I.V."/>
            <person name="Machida M."/>
            <person name="Baker S.E."/>
            <person name="Andersen M.R."/>
        </authorList>
    </citation>
    <scope>NUCLEOTIDE SEQUENCE [LARGE SCALE GENOMIC DNA]</scope>
    <source>
        <strain evidence="13">CBS 553.77</strain>
    </source>
</reference>
<comment type="catalytic activity">
    <reaction evidence="10">
        <text>L-serine = pyruvate + NH4(+)</text>
        <dbReference type="Rhea" id="RHEA:19169"/>
        <dbReference type="ChEBI" id="CHEBI:15361"/>
        <dbReference type="ChEBI" id="CHEBI:28938"/>
        <dbReference type="ChEBI" id="CHEBI:33384"/>
        <dbReference type="EC" id="4.3.1.17"/>
    </reaction>
</comment>